<evidence type="ECO:0000256" key="1">
    <source>
        <dbReference type="SAM" id="SignalP"/>
    </source>
</evidence>
<name>A0A315Z887_SEDFL</name>
<protein>
    <submittedName>
        <fullName evidence="2">Uncharacterized protein</fullName>
    </submittedName>
</protein>
<comment type="caution">
    <text evidence="2">The sequence shown here is derived from an EMBL/GenBank/DDBJ whole genome shotgun (WGS) entry which is preliminary data.</text>
</comment>
<dbReference type="OrthoDB" id="1097607at2"/>
<evidence type="ECO:0000313" key="3">
    <source>
        <dbReference type="Proteomes" id="UP000245535"/>
    </source>
</evidence>
<dbReference type="AlphaFoldDB" id="A0A315Z887"/>
<evidence type="ECO:0000313" key="2">
    <source>
        <dbReference type="EMBL" id="PWJ40966.1"/>
    </source>
</evidence>
<keyword evidence="1" id="KW-0732">Signal</keyword>
<keyword evidence="3" id="KW-1185">Reference proteome</keyword>
<accession>A0A315Z887</accession>
<dbReference type="RefSeq" id="WP_109619879.1">
    <property type="nucleotide sequence ID" value="NZ_QGDO01000004.1"/>
</dbReference>
<feature type="signal peptide" evidence="1">
    <location>
        <begin position="1"/>
        <end position="28"/>
    </location>
</feature>
<dbReference type="Proteomes" id="UP000245535">
    <property type="component" value="Unassembled WGS sequence"/>
</dbReference>
<organism evidence="2 3">
    <name type="scientific">Sediminitomix flava</name>
    <dbReference type="NCBI Taxonomy" id="379075"/>
    <lineage>
        <taxon>Bacteria</taxon>
        <taxon>Pseudomonadati</taxon>
        <taxon>Bacteroidota</taxon>
        <taxon>Cytophagia</taxon>
        <taxon>Cytophagales</taxon>
        <taxon>Flammeovirgaceae</taxon>
        <taxon>Sediminitomix</taxon>
    </lineage>
</organism>
<feature type="chain" id="PRO_5016419132" evidence="1">
    <location>
        <begin position="29"/>
        <end position="181"/>
    </location>
</feature>
<dbReference type="EMBL" id="QGDO01000004">
    <property type="protein sequence ID" value="PWJ40966.1"/>
    <property type="molecule type" value="Genomic_DNA"/>
</dbReference>
<proteinExistence type="predicted"/>
<gene>
    <name evidence="2" type="ORF">BC781_104232</name>
</gene>
<reference evidence="2 3" key="1">
    <citation type="submission" date="2018-03" db="EMBL/GenBank/DDBJ databases">
        <title>Genomic Encyclopedia of Archaeal and Bacterial Type Strains, Phase II (KMG-II): from individual species to whole genera.</title>
        <authorList>
            <person name="Goeker M."/>
        </authorList>
    </citation>
    <scope>NUCLEOTIDE SEQUENCE [LARGE SCALE GENOMIC DNA]</scope>
    <source>
        <strain evidence="2 3">DSM 28229</strain>
    </source>
</reference>
<sequence>MVNKKYTAGIYKSISLFFFLLLSVSVQAQDISKYFTSHYQEGGSLYFIFPQDGFVNESNKNPFTYDITYLVSKDTVTLNFSYLDASQIEIEKLSLKTEEGSKSFKTKKIFVESEDEKWHHRYTALIPYADIKALFKQHELQPKLALVCESEHIDLCIKASKWEKQSSIISKIFMEIDANQK</sequence>